<feature type="transmembrane region" description="Helical" evidence="1">
    <location>
        <begin position="387"/>
        <end position="408"/>
    </location>
</feature>
<name>A0A0S2HZ78_9BACT</name>
<dbReference type="AlphaFoldDB" id="A0A0S2HZ78"/>
<dbReference type="GO" id="GO:0005886">
    <property type="term" value="C:plasma membrane"/>
    <property type="evidence" value="ECO:0007669"/>
    <property type="project" value="TreeGrafter"/>
</dbReference>
<evidence type="ECO:0000313" key="3">
    <source>
        <dbReference type="Proteomes" id="UP000064893"/>
    </source>
</evidence>
<dbReference type="RefSeq" id="WP_057952820.1">
    <property type="nucleotide sequence ID" value="NZ_CP013118.1"/>
</dbReference>
<organism evidence="2 3">
    <name type="scientific">Salinivirga cyanobacteriivorans</name>
    <dbReference type="NCBI Taxonomy" id="1307839"/>
    <lineage>
        <taxon>Bacteria</taxon>
        <taxon>Pseudomonadati</taxon>
        <taxon>Bacteroidota</taxon>
        <taxon>Bacteroidia</taxon>
        <taxon>Bacteroidales</taxon>
        <taxon>Salinivirgaceae</taxon>
        <taxon>Salinivirga</taxon>
    </lineage>
</organism>
<dbReference type="PANTHER" id="PTHR32063">
    <property type="match status" value="1"/>
</dbReference>
<dbReference type="Gene3D" id="3.30.70.1320">
    <property type="entry name" value="Multidrug efflux transporter AcrB pore domain like"/>
    <property type="match status" value="1"/>
</dbReference>
<dbReference type="SUPFAM" id="SSF82714">
    <property type="entry name" value="Multidrug efflux transporter AcrB TolC docking domain, DN and DC subdomains"/>
    <property type="match status" value="1"/>
</dbReference>
<dbReference type="OrthoDB" id="9809409at2"/>
<keyword evidence="1" id="KW-1133">Transmembrane helix</keyword>
<accession>A0A0S2HZ78</accession>
<dbReference type="PANTHER" id="PTHR32063:SF0">
    <property type="entry name" value="SWARMING MOTILITY PROTEIN SWRC"/>
    <property type="match status" value="1"/>
</dbReference>
<feature type="transmembrane region" description="Helical" evidence="1">
    <location>
        <begin position="1011"/>
        <end position="1038"/>
    </location>
</feature>
<dbReference type="InterPro" id="IPR001036">
    <property type="entry name" value="Acrflvin-R"/>
</dbReference>
<dbReference type="STRING" id="1307839.L21SP5_01712"/>
<feature type="transmembrane region" description="Helical" evidence="1">
    <location>
        <begin position="420"/>
        <end position="440"/>
    </location>
</feature>
<dbReference type="EMBL" id="CP013118">
    <property type="protein sequence ID" value="ALO15354.1"/>
    <property type="molecule type" value="Genomic_DNA"/>
</dbReference>
<dbReference type="Gene3D" id="3.30.70.1430">
    <property type="entry name" value="Multidrug efflux transporter AcrB pore domain"/>
    <property type="match status" value="2"/>
</dbReference>
<evidence type="ECO:0000313" key="2">
    <source>
        <dbReference type="EMBL" id="ALO15354.1"/>
    </source>
</evidence>
<feature type="transmembrane region" description="Helical" evidence="1">
    <location>
        <begin position="452"/>
        <end position="474"/>
    </location>
</feature>
<feature type="transmembrane region" description="Helical" evidence="1">
    <location>
        <begin position="941"/>
        <end position="963"/>
    </location>
</feature>
<feature type="transmembrane region" description="Helical" evidence="1">
    <location>
        <begin position="984"/>
        <end position="1005"/>
    </location>
</feature>
<dbReference type="SUPFAM" id="SSF82866">
    <property type="entry name" value="Multidrug efflux transporter AcrB transmembrane domain"/>
    <property type="match status" value="2"/>
</dbReference>
<feature type="transmembrane region" description="Helical" evidence="1">
    <location>
        <begin position="360"/>
        <end position="381"/>
    </location>
</feature>
<feature type="transmembrane region" description="Helical" evidence="1">
    <location>
        <begin position="335"/>
        <end position="353"/>
    </location>
</feature>
<sequence length="1042" mass="117881">MHKKTTSSFSIIMTVVLLALLGSVFITDLKLALLPNRTLPSITISYSLPNASARVLENSVTKKIESVVEKMQGVAETSSFTSKGHGHVKVKFDKETPMDIARFNVSTAIRELYAKLPDNLSYPVIDVNKPGEDQKPLLNYVLFGRLSSPELTHIAEQVFVPQISQLEGVSHVEIYGKQKKEYIIEYEPRKLQNLNVEIADISESIKNHLNSEYIGFAKNSSNQPTGRVPIKTGLNSNHFPEWANIVVENSNGYLIKLGQIANVHFKLPPRNKYYRINGLETIGLTIYPVKNANNIKVGSKVKRTISKILSKYDATISHQVVYDTTKFIKKELNKILWRTLIALFSLLVFVLLLTRSFRYLLIITITLVANLLVAIIFYQLLGVEIHIYSLAGITISLGVIIDNCIIMVDHIRHHQNRNVILPIVAASLTTIGALSIILFLNYETQISLIDFSYVIIINLPVSLMLSLWFVPALIDYLPVNKLKNNFVQKRYRTIIYINRLYSNWITVQNKSRGFFIVALVVLFGLPVHKLPQKIEKDTGPAALYNATIGSNFYQAHLKEYVELGLGGTYRLFSKYVFTDSYTSEPRKTVLSIHCEGKDGTTIQQINKNLQLVEGFLSGFSEIESFTTNIERSNKGSVRVLFNESVSKTSFPFQLKNKIIEFVDKIGGVDWGVVGVGRGFSNAINEGYNSSNIYLYGYNYNDLYNYAMAYSEKINQNRRVKDLKIKGSGSFFSDISRKKWLMGFDADYLSIIDFNIFNIYKAMQLKSGKMFPVTHILKNGQLHKVSLKPTNEQSTIWEIQNKPVFTNNQYSKLSGYSTINEKYVGHDIHKKNQQYQIVIGFNFAGTAMLEKKFVRETVSHINSELPMGYKADLPGYGSFFQKRSNYSWAIIVVLFLLFIILSVLLESIKKPIAIIALTLVAFSGIFLTFYCFDINFDQGGYASFILIAGISINASLYILNEFNVIAKTRNFDNKQIYIKAFSNKIIPILLTVISTILALLPFIIYVKEEPFWYAFAAGSIGGLVFSLIGIIVWLPVLVLKKPK</sequence>
<keyword evidence="1" id="KW-0812">Transmembrane</keyword>
<proteinExistence type="predicted"/>
<dbReference type="Gene3D" id="1.20.1640.10">
    <property type="entry name" value="Multidrug efflux transporter AcrB transmembrane domain"/>
    <property type="match status" value="3"/>
</dbReference>
<feature type="transmembrane region" description="Helical" evidence="1">
    <location>
        <begin position="513"/>
        <end position="530"/>
    </location>
</feature>
<dbReference type="InterPro" id="IPR027463">
    <property type="entry name" value="AcrB_DN_DC_subdom"/>
</dbReference>
<feature type="transmembrane region" description="Helical" evidence="1">
    <location>
        <begin position="911"/>
        <end position="929"/>
    </location>
</feature>
<dbReference type="Proteomes" id="UP000064893">
    <property type="component" value="Chromosome"/>
</dbReference>
<reference evidence="2 3" key="1">
    <citation type="submission" date="2015-11" db="EMBL/GenBank/DDBJ databases">
        <title>Description and complete genome sequence of a novel strain predominating in hypersaline microbial mats and representing a new family of the Bacteriodetes phylum.</title>
        <authorList>
            <person name="Spring S."/>
            <person name="Bunk B."/>
            <person name="Sproer C."/>
            <person name="Klenk H.-P."/>
        </authorList>
    </citation>
    <scope>NUCLEOTIDE SEQUENCE [LARGE SCALE GENOMIC DNA]</scope>
    <source>
        <strain evidence="2 3">L21-Spi-D4</strain>
    </source>
</reference>
<dbReference type="Gene3D" id="3.30.70.1440">
    <property type="entry name" value="Multidrug efflux transporter AcrB pore domain"/>
    <property type="match status" value="1"/>
</dbReference>
<dbReference type="Pfam" id="PF00873">
    <property type="entry name" value="ACR_tran"/>
    <property type="match status" value="2"/>
</dbReference>
<dbReference type="Gene3D" id="3.30.2090.10">
    <property type="entry name" value="Multidrug efflux transporter AcrB TolC docking domain, DN and DC subdomains"/>
    <property type="match status" value="2"/>
</dbReference>
<gene>
    <name evidence="2" type="primary">mdtF</name>
    <name evidence="2" type="ORF">L21SP5_01712</name>
</gene>
<evidence type="ECO:0000256" key="1">
    <source>
        <dbReference type="SAM" id="Phobius"/>
    </source>
</evidence>
<dbReference type="PRINTS" id="PR00702">
    <property type="entry name" value="ACRIFLAVINRP"/>
</dbReference>
<dbReference type="KEGG" id="blq:L21SP5_01712"/>
<protein>
    <submittedName>
        <fullName evidence="2">Multidrug resistance protein MdtF</fullName>
    </submittedName>
</protein>
<keyword evidence="1" id="KW-0472">Membrane</keyword>
<feature type="transmembrane region" description="Helical" evidence="1">
    <location>
        <begin position="885"/>
        <end position="904"/>
    </location>
</feature>
<dbReference type="SUPFAM" id="SSF82693">
    <property type="entry name" value="Multidrug efflux transporter AcrB pore domain, PN1, PN2, PC1 and PC2 subdomains"/>
    <property type="match status" value="2"/>
</dbReference>
<dbReference type="GO" id="GO:0042910">
    <property type="term" value="F:xenobiotic transmembrane transporter activity"/>
    <property type="evidence" value="ECO:0007669"/>
    <property type="project" value="TreeGrafter"/>
</dbReference>
<keyword evidence="3" id="KW-1185">Reference proteome</keyword>